<keyword evidence="2 7" id="KW-0813">Transport</keyword>
<evidence type="ECO:0000313" key="10">
    <source>
        <dbReference type="Proteomes" id="UP000237350"/>
    </source>
</evidence>
<evidence type="ECO:0000256" key="2">
    <source>
        <dbReference type="ARBA" id="ARBA00022448"/>
    </source>
</evidence>
<comment type="similarity">
    <text evidence="7">Belongs to the binding-protein-dependent transport system permease family.</text>
</comment>
<feature type="transmembrane region" description="Helical" evidence="7">
    <location>
        <begin position="243"/>
        <end position="264"/>
    </location>
</feature>
<protein>
    <recommendedName>
        <fullName evidence="8">ABC transmembrane type-1 domain-containing protein</fullName>
    </recommendedName>
</protein>
<dbReference type="GO" id="GO:0005886">
    <property type="term" value="C:plasma membrane"/>
    <property type="evidence" value="ECO:0007669"/>
    <property type="project" value="UniProtKB-SubCell"/>
</dbReference>
<dbReference type="PROSITE" id="PS50928">
    <property type="entry name" value="ABC_TM1"/>
    <property type="match status" value="1"/>
</dbReference>
<feature type="transmembrane region" description="Helical" evidence="7">
    <location>
        <begin position="71"/>
        <end position="96"/>
    </location>
</feature>
<proteinExistence type="inferred from homology"/>
<dbReference type="InterPro" id="IPR000515">
    <property type="entry name" value="MetI-like"/>
</dbReference>
<dbReference type="InterPro" id="IPR035906">
    <property type="entry name" value="MetI-like_sf"/>
</dbReference>
<evidence type="ECO:0000313" key="9">
    <source>
        <dbReference type="EMBL" id="POQ99674.1"/>
    </source>
</evidence>
<dbReference type="Proteomes" id="UP000237350">
    <property type="component" value="Unassembled WGS sequence"/>
</dbReference>
<dbReference type="GO" id="GO:0055085">
    <property type="term" value="P:transmembrane transport"/>
    <property type="evidence" value="ECO:0007669"/>
    <property type="project" value="InterPro"/>
</dbReference>
<evidence type="ECO:0000256" key="4">
    <source>
        <dbReference type="ARBA" id="ARBA00022692"/>
    </source>
</evidence>
<evidence type="ECO:0000256" key="7">
    <source>
        <dbReference type="RuleBase" id="RU363032"/>
    </source>
</evidence>
<evidence type="ECO:0000256" key="3">
    <source>
        <dbReference type="ARBA" id="ARBA00022475"/>
    </source>
</evidence>
<feature type="transmembrane region" description="Helical" evidence="7">
    <location>
        <begin position="12"/>
        <end position="31"/>
    </location>
</feature>
<keyword evidence="4 7" id="KW-0812">Transmembrane</keyword>
<dbReference type="RefSeq" id="WP_018526196.1">
    <property type="nucleotide sequence ID" value="NZ_LPWH01000093.1"/>
</dbReference>
<accession>A0A2S4JJF0</accession>
<keyword evidence="3" id="KW-1003">Cell membrane</keyword>
<dbReference type="Pfam" id="PF00528">
    <property type="entry name" value="BPD_transp_1"/>
    <property type="match status" value="1"/>
</dbReference>
<reference evidence="10" key="1">
    <citation type="submission" date="2015-12" db="EMBL/GenBank/DDBJ databases">
        <authorList>
            <person name="Lodha T.D."/>
            <person name="Chintalapati S."/>
            <person name="Chintalapati V.R."/>
            <person name="Sravanthi T."/>
        </authorList>
    </citation>
    <scope>NUCLEOTIDE SEQUENCE [LARGE SCALE GENOMIC DNA]</scope>
    <source>
        <strain evidence="10">JC133</strain>
    </source>
</reference>
<evidence type="ECO:0000256" key="6">
    <source>
        <dbReference type="ARBA" id="ARBA00023136"/>
    </source>
</evidence>
<sequence>MNMERLRKYRDRTMLWACLGAYGFTILYPLYLMVITSLKSTREIFTDPFGLPERLNLQNYLTLFETSRYDLYFINSVTVTAVSLTLIVVLAAHAAYILARYAFRFRYALYLLFVMGLILPIRLGTISLLQTMIRYGTYDSIVSLILVNTAMGIPFGVFILTDFIKMVPSELDNAARIDGCSEAGIFYHIIRPLLKPALAATALVNLIPVWNDFWFPLIFIRSDAQRTVPLATALLFGQFQTNYGLVFAVLTCASLPVIFSYLLLSRHFVKSLTLGAVKG</sequence>
<dbReference type="Gene3D" id="1.10.3720.10">
    <property type="entry name" value="MetI-like"/>
    <property type="match status" value="1"/>
</dbReference>
<dbReference type="EMBL" id="LPWH01000093">
    <property type="protein sequence ID" value="POQ99674.1"/>
    <property type="molecule type" value="Genomic_DNA"/>
</dbReference>
<dbReference type="CDD" id="cd06261">
    <property type="entry name" value="TM_PBP2"/>
    <property type="match status" value="1"/>
</dbReference>
<comment type="caution">
    <text evidence="9">The sequence shown here is derived from an EMBL/GenBank/DDBJ whole genome shotgun (WGS) entry which is preliminary data.</text>
</comment>
<dbReference type="PANTHER" id="PTHR43744">
    <property type="entry name" value="ABC TRANSPORTER PERMEASE PROTEIN MG189-RELATED-RELATED"/>
    <property type="match status" value="1"/>
</dbReference>
<gene>
    <name evidence="9" type="ORF">AU468_10210</name>
</gene>
<dbReference type="PANTHER" id="PTHR43744:SF12">
    <property type="entry name" value="ABC TRANSPORTER PERMEASE PROTEIN MG189-RELATED"/>
    <property type="match status" value="1"/>
</dbReference>
<organism evidence="9 10">
    <name type="scientific">Alkalispirochaeta sphaeroplastigenens</name>
    <dbReference type="NCBI Taxonomy" id="1187066"/>
    <lineage>
        <taxon>Bacteria</taxon>
        <taxon>Pseudomonadati</taxon>
        <taxon>Spirochaetota</taxon>
        <taxon>Spirochaetia</taxon>
        <taxon>Spirochaetales</taxon>
        <taxon>Spirochaetaceae</taxon>
        <taxon>Alkalispirochaeta</taxon>
    </lineage>
</organism>
<evidence type="ECO:0000256" key="5">
    <source>
        <dbReference type="ARBA" id="ARBA00022989"/>
    </source>
</evidence>
<feature type="transmembrane region" description="Helical" evidence="7">
    <location>
        <begin position="141"/>
        <end position="160"/>
    </location>
</feature>
<evidence type="ECO:0000256" key="1">
    <source>
        <dbReference type="ARBA" id="ARBA00004651"/>
    </source>
</evidence>
<keyword evidence="10" id="KW-1185">Reference proteome</keyword>
<evidence type="ECO:0000259" key="8">
    <source>
        <dbReference type="PROSITE" id="PS50928"/>
    </source>
</evidence>
<comment type="subcellular location">
    <subcellularLocation>
        <location evidence="1 7">Cell membrane</location>
        <topology evidence="1 7">Multi-pass membrane protein</topology>
    </subcellularLocation>
</comment>
<keyword evidence="5 7" id="KW-1133">Transmembrane helix</keyword>
<dbReference type="SUPFAM" id="SSF161098">
    <property type="entry name" value="MetI-like"/>
    <property type="match status" value="1"/>
</dbReference>
<feature type="transmembrane region" description="Helical" evidence="7">
    <location>
        <begin position="108"/>
        <end position="129"/>
    </location>
</feature>
<keyword evidence="6 7" id="KW-0472">Membrane</keyword>
<name>A0A2S4JJF0_9SPIO</name>
<dbReference type="AlphaFoldDB" id="A0A2S4JJF0"/>
<dbReference type="OrthoDB" id="42677at2"/>
<feature type="domain" description="ABC transmembrane type-1" evidence="8">
    <location>
        <begin position="73"/>
        <end position="264"/>
    </location>
</feature>